<reference evidence="2" key="1">
    <citation type="submission" date="2022-01" db="EMBL/GenBank/DDBJ databases">
        <title>Genome-Based Taxonomic Classification of the Phylum Actinobacteria.</title>
        <authorList>
            <person name="Gao Y."/>
        </authorList>
    </citation>
    <scope>NUCLEOTIDE SEQUENCE</scope>
    <source>
        <strain evidence="2">KLBMP 8922</strain>
    </source>
</reference>
<feature type="chain" id="PRO_5041362474" description="GLTT repeat-containing protein" evidence="1">
    <location>
        <begin position="27"/>
        <end position="249"/>
    </location>
</feature>
<dbReference type="RefSeq" id="WP_235057707.1">
    <property type="nucleotide sequence ID" value="NZ_JAKFHA010000041.1"/>
</dbReference>
<evidence type="ECO:0008006" key="4">
    <source>
        <dbReference type="Google" id="ProtNLM"/>
    </source>
</evidence>
<evidence type="ECO:0000256" key="1">
    <source>
        <dbReference type="SAM" id="SignalP"/>
    </source>
</evidence>
<keyword evidence="1" id="KW-0732">Signal</keyword>
<accession>A0AA41U4I1</accession>
<dbReference type="Proteomes" id="UP001165378">
    <property type="component" value="Unassembled WGS sequence"/>
</dbReference>
<keyword evidence="3" id="KW-1185">Reference proteome</keyword>
<dbReference type="InterPro" id="IPR006311">
    <property type="entry name" value="TAT_signal"/>
</dbReference>
<name>A0AA41U4I1_9ACTN</name>
<dbReference type="EMBL" id="JAKFHA010000041">
    <property type="protein sequence ID" value="MCF2532935.1"/>
    <property type="molecule type" value="Genomic_DNA"/>
</dbReference>
<comment type="caution">
    <text evidence="2">The sequence shown here is derived from an EMBL/GenBank/DDBJ whole genome shotgun (WGS) entry which is preliminary data.</text>
</comment>
<evidence type="ECO:0000313" key="3">
    <source>
        <dbReference type="Proteomes" id="UP001165378"/>
    </source>
</evidence>
<sequence length="249" mass="24360">MSSTLPRRVAQAALLVAAAGAAPVLAAPAAHADLPLAGLGGLGGITQPDLAGLPQVGGDTLGGAGVLDEAAGLTSMAQQPEVAELGALAQPADLASLSSMAQPDLSAVTARVPKPQLSGVTGMASEEVSGLGQLANPDFAALGSVQPDFSDLTGAAQPDVAVPAAAKRVPAKAADAMGQRLENSILAPAMMGIGPSLPVAGYATDQSVNAAMPATDAALAHGTQQHIVTNSATTLDGVSTPLREVPQHL</sequence>
<organism evidence="2 3">
    <name type="scientific">Yinghuangia soli</name>
    <dbReference type="NCBI Taxonomy" id="2908204"/>
    <lineage>
        <taxon>Bacteria</taxon>
        <taxon>Bacillati</taxon>
        <taxon>Actinomycetota</taxon>
        <taxon>Actinomycetes</taxon>
        <taxon>Kitasatosporales</taxon>
        <taxon>Streptomycetaceae</taxon>
        <taxon>Yinghuangia</taxon>
    </lineage>
</organism>
<protein>
    <recommendedName>
        <fullName evidence="4">GLTT repeat-containing protein</fullName>
    </recommendedName>
</protein>
<dbReference type="PROSITE" id="PS51318">
    <property type="entry name" value="TAT"/>
    <property type="match status" value="1"/>
</dbReference>
<proteinExistence type="predicted"/>
<evidence type="ECO:0000313" key="2">
    <source>
        <dbReference type="EMBL" id="MCF2532935.1"/>
    </source>
</evidence>
<dbReference type="AlphaFoldDB" id="A0AA41U4I1"/>
<gene>
    <name evidence="2" type="ORF">LZ495_37780</name>
</gene>
<feature type="signal peptide" evidence="1">
    <location>
        <begin position="1"/>
        <end position="26"/>
    </location>
</feature>